<accession>A0A075QZL3</accession>
<dbReference type="GO" id="GO:0016705">
    <property type="term" value="F:oxidoreductase activity, acting on paired donors, with incorporation or reduction of molecular oxygen"/>
    <property type="evidence" value="ECO:0007669"/>
    <property type="project" value="InterPro"/>
</dbReference>
<organism evidence="8 9">
    <name type="scientific">Brevibacillus laterosporus LMG 15441</name>
    <dbReference type="NCBI Taxonomy" id="1042163"/>
    <lineage>
        <taxon>Bacteria</taxon>
        <taxon>Bacillati</taxon>
        <taxon>Bacillota</taxon>
        <taxon>Bacilli</taxon>
        <taxon>Bacillales</taxon>
        <taxon>Paenibacillaceae</taxon>
        <taxon>Brevibacillus</taxon>
    </lineage>
</organism>
<dbReference type="EMBL" id="CP007806">
    <property type="protein sequence ID" value="AIG25034.1"/>
    <property type="molecule type" value="Genomic_DNA"/>
</dbReference>
<dbReference type="InterPro" id="IPR017972">
    <property type="entry name" value="Cyt_P450_CS"/>
</dbReference>
<keyword evidence="9" id="KW-1185">Reference proteome</keyword>
<dbReference type="EC" id="1.14.99.-" evidence="8"/>
<gene>
    <name evidence="8" type="ORF">BRLA_c006760</name>
</gene>
<dbReference type="InterPro" id="IPR001128">
    <property type="entry name" value="Cyt_P450"/>
</dbReference>
<dbReference type="PROSITE" id="PS00086">
    <property type="entry name" value="CYTOCHROME_P450"/>
    <property type="match status" value="1"/>
</dbReference>
<evidence type="ECO:0000256" key="6">
    <source>
        <dbReference type="ARBA" id="ARBA00023033"/>
    </source>
</evidence>
<dbReference type="eggNOG" id="COG2124">
    <property type="taxonomic scope" value="Bacteria"/>
</dbReference>
<dbReference type="PRINTS" id="PR00359">
    <property type="entry name" value="BP450"/>
</dbReference>
<evidence type="ECO:0000256" key="1">
    <source>
        <dbReference type="ARBA" id="ARBA00010617"/>
    </source>
</evidence>
<dbReference type="AlphaFoldDB" id="A0A075QZL3"/>
<evidence type="ECO:0000256" key="4">
    <source>
        <dbReference type="ARBA" id="ARBA00023002"/>
    </source>
</evidence>
<dbReference type="FunFam" id="1.10.630.10:FF:000018">
    <property type="entry name" value="Cytochrome P450 monooxygenase"/>
    <property type="match status" value="1"/>
</dbReference>
<protein>
    <submittedName>
        <fullName evidence="8">Cytochrome P450</fullName>
        <ecNumber evidence="8">1.14.99.-</ecNumber>
    </submittedName>
</protein>
<dbReference type="RefSeq" id="WP_003335478.1">
    <property type="nucleotide sequence ID" value="NZ_CP007806.1"/>
</dbReference>
<evidence type="ECO:0000256" key="7">
    <source>
        <dbReference type="RuleBase" id="RU000461"/>
    </source>
</evidence>
<keyword evidence="3 7" id="KW-0479">Metal-binding</keyword>
<dbReference type="GO" id="GO:0020037">
    <property type="term" value="F:heme binding"/>
    <property type="evidence" value="ECO:0007669"/>
    <property type="project" value="InterPro"/>
</dbReference>
<sequence>MNDMKQSFIMIPSNYFRDEEVQLDPYHPFLWYEKMRHQSPVFYNEKADMWNVFLYHDVKRVLEDKQNFSSVLPPKRASPFNRSVIGMDQPMHTDIRSIVMHSFTPKMMKAWAPRIEEITKQLLENVQEQQEFDLVRDFSYPLPVIVIAEMLGVPSSEMSKFKEWSDIVVSSPDNDDPDHLTQFLSVRTKADQELTSFFTEIVEHKRKSPHPESDIISILIQAESEKSKISIDELVAFCKLLLVAGNETTTNFISNTMYSLLESPGAYRQIQQDLSLIPQALEESLRYRSPAQRVVRRVGADVQIGPHLLKKDQIIIAWIGSANRDETVFEQASTFDISRRVNPHLAFGQGIHFCLGAPLARLEAKISLTELFKNIKHISFHENNQPVPIANSTTIYGLKSFPVSVD</sequence>
<dbReference type="InterPro" id="IPR036396">
    <property type="entry name" value="Cyt_P450_sf"/>
</dbReference>
<dbReference type="Proteomes" id="UP000005850">
    <property type="component" value="Chromosome"/>
</dbReference>
<evidence type="ECO:0000256" key="5">
    <source>
        <dbReference type="ARBA" id="ARBA00023004"/>
    </source>
</evidence>
<dbReference type="PANTHER" id="PTHR46696">
    <property type="entry name" value="P450, PUTATIVE (EUROFUNG)-RELATED"/>
    <property type="match status" value="1"/>
</dbReference>
<keyword evidence="6 7" id="KW-0503">Monooxygenase</keyword>
<dbReference type="PRINTS" id="PR00385">
    <property type="entry name" value="P450"/>
</dbReference>
<keyword evidence="4 7" id="KW-0560">Oxidoreductase</keyword>
<proteinExistence type="inferred from homology"/>
<reference evidence="8 9" key="1">
    <citation type="journal article" date="2011" name="J. Bacteriol.">
        <title>Genome sequence of Brevibacillus laterosporus LMG 15441, a pathogen of invertebrates.</title>
        <authorList>
            <person name="Djukic M."/>
            <person name="Poehlein A."/>
            <person name="Thurmer A."/>
            <person name="Daniel R."/>
        </authorList>
    </citation>
    <scope>NUCLEOTIDE SEQUENCE [LARGE SCALE GENOMIC DNA]</scope>
    <source>
        <strain evidence="8 9">LMG 15441</strain>
    </source>
</reference>
<evidence type="ECO:0000256" key="3">
    <source>
        <dbReference type="ARBA" id="ARBA00022723"/>
    </source>
</evidence>
<comment type="similarity">
    <text evidence="1 7">Belongs to the cytochrome P450 family.</text>
</comment>
<dbReference type="KEGG" id="blr:BRLA_c006760"/>
<keyword evidence="2 7" id="KW-0349">Heme</keyword>
<dbReference type="Gene3D" id="1.10.630.10">
    <property type="entry name" value="Cytochrome P450"/>
    <property type="match status" value="1"/>
</dbReference>
<dbReference type="GO" id="GO:0005506">
    <property type="term" value="F:iron ion binding"/>
    <property type="evidence" value="ECO:0007669"/>
    <property type="project" value="InterPro"/>
</dbReference>
<dbReference type="Pfam" id="PF00067">
    <property type="entry name" value="p450"/>
    <property type="match status" value="1"/>
</dbReference>
<evidence type="ECO:0000313" key="8">
    <source>
        <dbReference type="EMBL" id="AIG25034.1"/>
    </source>
</evidence>
<dbReference type="CDD" id="cd11032">
    <property type="entry name" value="P450_EryK-like"/>
    <property type="match status" value="1"/>
</dbReference>
<keyword evidence="5 7" id="KW-0408">Iron</keyword>
<dbReference type="PANTHER" id="PTHR46696:SF1">
    <property type="entry name" value="CYTOCHROME P450 YJIB-RELATED"/>
    <property type="match status" value="1"/>
</dbReference>
<dbReference type="GO" id="GO:0004497">
    <property type="term" value="F:monooxygenase activity"/>
    <property type="evidence" value="ECO:0007669"/>
    <property type="project" value="UniProtKB-KW"/>
</dbReference>
<dbReference type="HOGENOM" id="CLU_033716_0_2_9"/>
<evidence type="ECO:0000313" key="9">
    <source>
        <dbReference type="Proteomes" id="UP000005850"/>
    </source>
</evidence>
<name>A0A075QZL3_BRELA</name>
<dbReference type="SUPFAM" id="SSF48264">
    <property type="entry name" value="Cytochrome P450"/>
    <property type="match status" value="1"/>
</dbReference>
<evidence type="ECO:0000256" key="2">
    <source>
        <dbReference type="ARBA" id="ARBA00022617"/>
    </source>
</evidence>
<dbReference type="InterPro" id="IPR002397">
    <property type="entry name" value="Cyt_P450_B"/>
</dbReference>
<dbReference type="STRING" id="1042163.BRLA_c006760"/>